<evidence type="ECO:0000256" key="9">
    <source>
        <dbReference type="ARBA" id="ARBA00038126"/>
    </source>
</evidence>
<dbReference type="PANTHER" id="PTHR14614">
    <property type="entry name" value="HEPATOCELLULAR CARCINOMA-ASSOCIATED ANTIGEN"/>
    <property type="match status" value="1"/>
</dbReference>
<dbReference type="GO" id="GO:0005634">
    <property type="term" value="C:nucleus"/>
    <property type="evidence" value="ECO:0007669"/>
    <property type="project" value="UniProtKB-SubCell"/>
</dbReference>
<evidence type="ECO:0000256" key="4">
    <source>
        <dbReference type="ARBA" id="ARBA00022490"/>
    </source>
</evidence>
<evidence type="ECO:0000256" key="7">
    <source>
        <dbReference type="ARBA" id="ARBA00022691"/>
    </source>
</evidence>
<reference evidence="10 11" key="1">
    <citation type="submission" date="2023-08" db="EMBL/GenBank/DDBJ databases">
        <title>Black Yeasts Isolated from many extreme environments.</title>
        <authorList>
            <person name="Coleine C."/>
            <person name="Stajich J.E."/>
            <person name="Selbmann L."/>
        </authorList>
    </citation>
    <scope>NUCLEOTIDE SEQUENCE [LARGE SCALE GENOMIC DNA]</scope>
    <source>
        <strain evidence="10 11">CCFEE 5910</strain>
    </source>
</reference>
<evidence type="ECO:0000256" key="6">
    <source>
        <dbReference type="ARBA" id="ARBA00022679"/>
    </source>
</evidence>
<dbReference type="GO" id="GO:0032259">
    <property type="term" value="P:methylation"/>
    <property type="evidence" value="ECO:0007669"/>
    <property type="project" value="UniProtKB-KW"/>
</dbReference>
<keyword evidence="8" id="KW-0539">Nucleus</keyword>
<protein>
    <recommendedName>
        <fullName evidence="3">protein-histidine N-methyltransferase</fullName>
        <ecNumber evidence="3">2.1.1.85</ecNumber>
    </recommendedName>
</protein>
<keyword evidence="5" id="KW-0489">Methyltransferase</keyword>
<evidence type="ECO:0000256" key="2">
    <source>
        <dbReference type="ARBA" id="ARBA00004496"/>
    </source>
</evidence>
<proteinExistence type="inferred from homology"/>
<accession>A0AAN7SZA9</accession>
<evidence type="ECO:0000313" key="11">
    <source>
        <dbReference type="Proteomes" id="UP001309876"/>
    </source>
</evidence>
<keyword evidence="6" id="KW-0808">Transferase</keyword>
<sequence length="386" mass="42268">MSFSFSFSGEDIDDQDGCESTTTDIAAKLEDTNLDSSQTSISPKRHTLTELLESLPDQISYNWHDVPASQIQPGDGGTQAAGHGARIPRRALFDIRQQLMFESDPTAHDRKGDQITAESLLEGLQTGDLSTGVYEGGFKTWECAVDLAGYVSCTFGDVGIVGDVHRCIIELGAGSAIPSLALLQKVLRYRQSRYDDRCQWSKVRFTLCDYNEDVLRLCTAVNVFLTTVLSSQGETEQGTLAEEEDLEIEPDLVRKTLQTLVDANIQVDFISGGWGDEFTNLLHSNHTNGELHTTTNHTLLLASETIYSPASLDIFSQMVLELLTPHDNGDSQRIRALIAAKKVYFGVGGGVAEFEDTIRSHNGRLETVLDVKGAGVGRVILEVFTS</sequence>
<evidence type="ECO:0000256" key="3">
    <source>
        <dbReference type="ARBA" id="ARBA00012533"/>
    </source>
</evidence>
<dbReference type="EMBL" id="JAVRRJ010000005">
    <property type="protein sequence ID" value="KAK5084338.1"/>
    <property type="molecule type" value="Genomic_DNA"/>
</dbReference>
<dbReference type="InterPro" id="IPR029063">
    <property type="entry name" value="SAM-dependent_MTases_sf"/>
</dbReference>
<comment type="similarity">
    <text evidence="9">Belongs to the methyltransferase superfamily. METTL18 family.</text>
</comment>
<evidence type="ECO:0000256" key="8">
    <source>
        <dbReference type="ARBA" id="ARBA00023242"/>
    </source>
</evidence>
<comment type="caution">
    <text evidence="10">The sequence shown here is derived from an EMBL/GenBank/DDBJ whole genome shotgun (WGS) entry which is preliminary data.</text>
</comment>
<evidence type="ECO:0000313" key="10">
    <source>
        <dbReference type="EMBL" id="KAK5084338.1"/>
    </source>
</evidence>
<evidence type="ECO:0000256" key="5">
    <source>
        <dbReference type="ARBA" id="ARBA00022603"/>
    </source>
</evidence>
<keyword evidence="4" id="KW-0963">Cytoplasm</keyword>
<gene>
    <name evidence="10" type="ORF">LTR05_005414</name>
</gene>
<keyword evidence="11" id="KW-1185">Reference proteome</keyword>
<dbReference type="GO" id="GO:0018064">
    <property type="term" value="F:protein-L-histidine N-tele-methyltransferase activity"/>
    <property type="evidence" value="ECO:0007669"/>
    <property type="project" value="UniProtKB-EC"/>
</dbReference>
<dbReference type="PANTHER" id="PTHR14614:SF39">
    <property type="entry name" value="HISTIDINE PROTEIN METHYLTRANSFERASE 1 HOMOLOG"/>
    <property type="match status" value="1"/>
</dbReference>
<organism evidence="10 11">
    <name type="scientific">Lithohypha guttulata</name>
    <dbReference type="NCBI Taxonomy" id="1690604"/>
    <lineage>
        <taxon>Eukaryota</taxon>
        <taxon>Fungi</taxon>
        <taxon>Dikarya</taxon>
        <taxon>Ascomycota</taxon>
        <taxon>Pezizomycotina</taxon>
        <taxon>Eurotiomycetes</taxon>
        <taxon>Chaetothyriomycetidae</taxon>
        <taxon>Chaetothyriales</taxon>
        <taxon>Trichomeriaceae</taxon>
        <taxon>Lithohypha</taxon>
    </lineage>
</organism>
<evidence type="ECO:0000256" key="1">
    <source>
        <dbReference type="ARBA" id="ARBA00004123"/>
    </source>
</evidence>
<dbReference type="InterPro" id="IPR019410">
    <property type="entry name" value="Methyltransf_16"/>
</dbReference>
<dbReference type="Gene3D" id="3.40.50.150">
    <property type="entry name" value="Vaccinia Virus protein VP39"/>
    <property type="match status" value="1"/>
</dbReference>
<dbReference type="Proteomes" id="UP001309876">
    <property type="component" value="Unassembled WGS sequence"/>
</dbReference>
<keyword evidence="7" id="KW-0949">S-adenosyl-L-methionine</keyword>
<name>A0AAN7SZA9_9EURO</name>
<comment type="subcellular location">
    <subcellularLocation>
        <location evidence="2">Cytoplasm</location>
    </subcellularLocation>
    <subcellularLocation>
        <location evidence="1">Nucleus</location>
    </subcellularLocation>
</comment>
<dbReference type="AlphaFoldDB" id="A0AAN7SZA9"/>
<dbReference type="GO" id="GO:0005737">
    <property type="term" value="C:cytoplasm"/>
    <property type="evidence" value="ECO:0007669"/>
    <property type="project" value="UniProtKB-SubCell"/>
</dbReference>
<dbReference type="EC" id="2.1.1.85" evidence="3"/>